<name>A0A067PKW1_9AGAM</name>
<keyword evidence="2" id="KW-1185">Reference proteome</keyword>
<reference evidence="2" key="1">
    <citation type="journal article" date="2014" name="Proc. Natl. Acad. Sci. U.S.A.">
        <title>Extensive sampling of basidiomycete genomes demonstrates inadequacy of the white-rot/brown-rot paradigm for wood decay fungi.</title>
        <authorList>
            <person name="Riley R."/>
            <person name="Salamov A.A."/>
            <person name="Brown D.W."/>
            <person name="Nagy L.G."/>
            <person name="Floudas D."/>
            <person name="Held B.W."/>
            <person name="Levasseur A."/>
            <person name="Lombard V."/>
            <person name="Morin E."/>
            <person name="Otillar R."/>
            <person name="Lindquist E.A."/>
            <person name="Sun H."/>
            <person name="LaButti K.M."/>
            <person name="Schmutz J."/>
            <person name="Jabbour D."/>
            <person name="Luo H."/>
            <person name="Baker S.E."/>
            <person name="Pisabarro A.G."/>
            <person name="Walton J.D."/>
            <person name="Blanchette R.A."/>
            <person name="Henrissat B."/>
            <person name="Martin F."/>
            <person name="Cullen D."/>
            <person name="Hibbett D.S."/>
            <person name="Grigoriev I.V."/>
        </authorList>
    </citation>
    <scope>NUCLEOTIDE SEQUENCE [LARGE SCALE GENOMIC DNA]</scope>
    <source>
        <strain evidence="2">MUCL 33604</strain>
    </source>
</reference>
<evidence type="ECO:0000313" key="1">
    <source>
        <dbReference type="EMBL" id="KDQ51677.1"/>
    </source>
</evidence>
<protein>
    <submittedName>
        <fullName evidence="1">Uncharacterized protein</fullName>
    </submittedName>
</protein>
<dbReference type="OrthoDB" id="3066495at2759"/>
<accession>A0A067PKW1</accession>
<dbReference type="AlphaFoldDB" id="A0A067PKW1"/>
<dbReference type="InParanoid" id="A0A067PKW1"/>
<dbReference type="Proteomes" id="UP000027265">
    <property type="component" value="Unassembled WGS sequence"/>
</dbReference>
<dbReference type="EMBL" id="KL197746">
    <property type="protein sequence ID" value="KDQ51677.1"/>
    <property type="molecule type" value="Genomic_DNA"/>
</dbReference>
<dbReference type="HOGENOM" id="CLU_847480_0_0_1"/>
<evidence type="ECO:0000313" key="2">
    <source>
        <dbReference type="Proteomes" id="UP000027265"/>
    </source>
</evidence>
<sequence>MPPEGTRFLFEFENQEDILNFVHQVADSPTHSLDTDSSSIVSNQPGPGRTLDNVISVAGRHLESALNSISERLGRRQNVAMGYLLEFEDESDLEAMMWQFGPTHSFDVDESSIVSDQPGPGRTLGKIISVVGSRLEVSLSDISERLGNGPNSTMDRCILAANRAWRSHYPPPYRPILSRKRLQRPPPLVQMLEDVFGHSYVWELTPVCQDRVFINSCERLISYLRSDKLGNHLPAIYYITALASCKLDILLHLVRLGAPRAIHAASLRHSLLSKGDRDRSSLLASSRSFIWCLRIAGTINLICPIVVYSYQTW</sequence>
<proteinExistence type="predicted"/>
<organism evidence="1 2">
    <name type="scientific">Jaapia argillacea MUCL 33604</name>
    <dbReference type="NCBI Taxonomy" id="933084"/>
    <lineage>
        <taxon>Eukaryota</taxon>
        <taxon>Fungi</taxon>
        <taxon>Dikarya</taxon>
        <taxon>Basidiomycota</taxon>
        <taxon>Agaricomycotina</taxon>
        <taxon>Agaricomycetes</taxon>
        <taxon>Agaricomycetidae</taxon>
        <taxon>Jaapiales</taxon>
        <taxon>Jaapiaceae</taxon>
        <taxon>Jaapia</taxon>
    </lineage>
</organism>
<gene>
    <name evidence="1" type="ORF">JAAARDRAFT_502036</name>
</gene>